<dbReference type="EMBL" id="AP019310">
    <property type="protein sequence ID" value="BBH42936.1"/>
    <property type="molecule type" value="Genomic_DNA"/>
</dbReference>
<geneLocation type="mitochondrion" evidence="2"/>
<dbReference type="AlphaFoldDB" id="A0A455RHW2"/>
<name>A0A455RHW2_9EUKA</name>
<reference evidence="2" key="1">
    <citation type="journal article" date="2019" name="Sci. Rep.">
        <title>Horizontally-acquired genetic elements in the mitochondrial genome of a centrohelid Marophrys sp. SRT127.</title>
        <authorList>
            <person name="Nishimura Y."/>
            <person name="Shiratori T."/>
            <person name="Ishida K."/>
            <person name="Hashimoto T."/>
            <person name="Ohkuma M."/>
            <person name="Inagaki Y."/>
        </authorList>
    </citation>
    <scope>NUCLEOTIDE SEQUENCE</scope>
    <source>
        <strain evidence="2">SRT127</strain>
    </source>
</reference>
<keyword evidence="2" id="KW-0496">Mitochondrion</keyword>
<organism evidence="2">
    <name type="scientific">Marophrys sp. SRT127</name>
    <dbReference type="NCBI Taxonomy" id="2488311"/>
    <lineage>
        <taxon>Eukaryota</taxon>
        <taxon>Haptista</taxon>
        <taxon>Centroplasthelida</taxon>
        <taxon>Panacanthocystida</taxon>
        <taxon>Acanthocystida</taxon>
        <taxon>Marophrys</taxon>
    </lineage>
</organism>
<protein>
    <submittedName>
        <fullName evidence="2">Uncharacterized protein</fullName>
    </submittedName>
</protein>
<feature type="compositionally biased region" description="Basic residues" evidence="1">
    <location>
        <begin position="228"/>
        <end position="238"/>
    </location>
</feature>
<evidence type="ECO:0000313" key="2">
    <source>
        <dbReference type="EMBL" id="BBH42936.1"/>
    </source>
</evidence>
<feature type="region of interest" description="Disordered" evidence="1">
    <location>
        <begin position="220"/>
        <end position="249"/>
    </location>
</feature>
<evidence type="ECO:0000256" key="1">
    <source>
        <dbReference type="SAM" id="MobiDB-lite"/>
    </source>
</evidence>
<accession>A0A455RHW2</accession>
<proteinExistence type="predicted"/>
<sequence length="470" mass="51576">MCAGVRHGRNTPECGAKHTMKQHIHSEKSIKLLKHFFLRMNGKKRMNSAFVDETCHSENLSINAAVRCKEPQKSLSPRRWAAWLRDNPSTKKKKKQIGLLFLNQGLESDDLMKMRSLLRGSGINVKKIPLRLWSRSRSQNNLNRAPNPTQHKKMLVHGEALGFFSAADAEGASFCSADPFVAFAETSALYQHWINIIAFLASVSTTAPATTNHGAAVVFESATESKSSRSRSRSRRPSRGQEPVTAGTPHGVWARRYDWLHVAESLTAQNVSGSVVVEEFPGLQPQDVSSSFGSLFFAADFCSPEYDNNAAVSIKEHSYASPLRLFGRASPPAWDNVASGSQGSAHLCSADAENPAAATSLDAAKRAQLLAEKQNLINDGVLTVISLLKKNNLHYIGSIARKDGGSSPKVEQAPHTFLSDLENSQLYSPRTLQGNSRSAWKRLLASAGTFLFDFEFLSLSGPRLNSFVRL</sequence>